<protein>
    <recommendedName>
        <fullName evidence="11">Valine--tRNA ligase, mitochondrial</fullName>
        <ecNumber evidence="3">6.1.1.9</ecNumber>
    </recommendedName>
    <alternativeName>
        <fullName evidence="10">Valyl-tRNA synthetase</fullName>
    </alternativeName>
</protein>
<dbReference type="InterPro" id="IPR009080">
    <property type="entry name" value="tRNAsynth_Ia_anticodon-bd"/>
</dbReference>
<dbReference type="EC" id="6.1.1.9" evidence="3"/>
<dbReference type="GO" id="GO:0004832">
    <property type="term" value="F:valine-tRNA ligase activity"/>
    <property type="evidence" value="ECO:0007669"/>
    <property type="project" value="UniProtKB-EC"/>
</dbReference>
<evidence type="ECO:0000259" key="15">
    <source>
        <dbReference type="Pfam" id="PF00133"/>
    </source>
</evidence>
<dbReference type="STRING" id="5353.A0A1Q3EK35"/>
<keyword evidence="5 17" id="KW-0436">Ligase</keyword>
<dbReference type="PRINTS" id="PR00986">
    <property type="entry name" value="TRNASYNTHVAL"/>
</dbReference>
<dbReference type="GO" id="GO:0006438">
    <property type="term" value="P:valyl-tRNA aminoacylation"/>
    <property type="evidence" value="ECO:0007669"/>
    <property type="project" value="InterPro"/>
</dbReference>
<keyword evidence="7" id="KW-0067">ATP-binding</keyword>
<evidence type="ECO:0000313" key="18">
    <source>
        <dbReference type="Proteomes" id="UP000188533"/>
    </source>
</evidence>
<evidence type="ECO:0000256" key="8">
    <source>
        <dbReference type="ARBA" id="ARBA00022917"/>
    </source>
</evidence>
<dbReference type="NCBIfam" id="TIGR00422">
    <property type="entry name" value="valS"/>
    <property type="match status" value="1"/>
</dbReference>
<evidence type="ECO:0000256" key="1">
    <source>
        <dbReference type="ARBA" id="ARBA00004173"/>
    </source>
</evidence>
<dbReference type="Gene3D" id="3.40.50.620">
    <property type="entry name" value="HUPs"/>
    <property type="match status" value="2"/>
</dbReference>
<dbReference type="GO" id="GO:0005829">
    <property type="term" value="C:cytosol"/>
    <property type="evidence" value="ECO:0007669"/>
    <property type="project" value="TreeGrafter"/>
</dbReference>
<evidence type="ECO:0000256" key="11">
    <source>
        <dbReference type="ARBA" id="ARBA00040837"/>
    </source>
</evidence>
<evidence type="ECO:0000256" key="4">
    <source>
        <dbReference type="ARBA" id="ARBA00022490"/>
    </source>
</evidence>
<sequence>MFPIPIPRAQKEAKRLEKEAKLAAKAVKNPTAVATGGVKKAKVEKEKKEEESPFVNTTPKGKKKDLSQPMANSYNPIAVESAWYDWWNAQGFFSPRFTTEGNVRPEGLFVIPAPPPNVTGSLHIGHALTTAIQDGLVRWNRMLGKTTLFVPGFDHAGISTQSVVEKRLFKSSGKTRHDLGREKFLETVMDWKNEYQTRITDQLTRLGGSYDWDRVAFTMNPKTSVDYMKMVFFIEQIALSTAFRPHITQRSSFAYPIEGSDEMLIVATTRPETMLGDTAIAVHPDDMRYKSLHGKFAVHPFVDRRIPIIADSMVDMEFGTGAVKITPAHDPNDYEVGQRHQLQFINILNDDGTFNSNAGESFKGMKRFHARVAIVKALQEKGLYIEAKDNPMQIPVCSKSGDIIEPILKPQWWVNCKPLAEEAIKRTKAGELEINPKQSENEWYRWLEGIQDWCVSRQLWWGHRCPAYFVDIEGREQNRSDGDNWVVGRDLEQATERAVALAGGAKFTLHQDEDVLDTWFSSGLWPFSILGWPDNTPDFKTFYPTSLLETGWDILFFWVARMVMLGIKLTGQMPFKEVYCHAMIRDAHGRKMSKSLGNVIDPIDVIQGLPLEALHEKLHEGNLDEKEIAKAKAGQKKDFPKGIPQCGTDALRFALCAYSGGGRDINLEILRVEGYRKFCNKVFNATKFAMLKLEDSFVPVPQPKPTGNESLVEQWILHKLDIASTEVNAQLAERNFMSATNVVYNFWLYELCDVYIEAMKPMTDEYASATTRQSAQQTLYTCLDHGLRLLHPFMPYVTEELWQRLPRRPNDTTPSIMVSSYPVHDPDFVFKDADKRFDLVFTVLRTGRSLAASYSLQGNIQFFIHAKSEEEATLLESQVPTIVTLTKGCTSAKVVRDAESIPAGCGSALVTSTIVVHTLGNVDLDVEIAKCEKKLAIAQMSLQKITKLESQSDYAATVPENVRTANDEKRRTLEAEISTLESSKAIPDTPFKGSLRKVETQARLNGLPLNWVDERNEYLSEKKPASVNSCSIDRQMIGPKHSPPPVMRYANFSSTVTIWLSLLSSYAAIGTNVNITVDDSDPSILYQPQEHWFTNTEYCATCFQPDATHAFNNSYHLGIHNISLDTDDFAQDNTLSGHHAESRKGENDYYDHVKNQEKRRETRMRRLDSDDPGFVDSTVTAQFNFNGNAVYLFCVEPLATTSPPITPSTMNLTFVLDTTLSGSFVHVGSSSTSGFASNVSVFSVEDLDDGPHVLLVNVLPNSVFVFDYLVYTVNEQLSSPSSTSNTMMPTARANTKDANHRNIGTFAGAVGGSVGVLGTLALCIFLSIWTRRRRSAKRERLEQARERELASARNTPPIIGPAPFIPRYFPRIGPAAPPPYIGPTHNVRDTSFFHTSSPPSPNLPPLYPQPVASSIPLSYADIPPSIPPPPLLDEVEAHWIALPPSPPPPFGETIGNSASTADVTEITSPLEVEVPTPTNAHDRTASTTASHQEPGVDTVTEDPGVPTLIAPG</sequence>
<dbReference type="GO" id="GO:0005739">
    <property type="term" value="C:mitochondrion"/>
    <property type="evidence" value="ECO:0007669"/>
    <property type="project" value="UniProtKB-SubCell"/>
</dbReference>
<dbReference type="SUPFAM" id="SSF50677">
    <property type="entry name" value="ValRS/IleRS/LeuRS editing domain"/>
    <property type="match status" value="1"/>
</dbReference>
<proteinExistence type="inferred from homology"/>
<keyword evidence="6" id="KW-0547">Nucleotide-binding</keyword>
<dbReference type="EMBL" id="BDGU01000468">
    <property type="protein sequence ID" value="GAW07529.1"/>
    <property type="molecule type" value="Genomic_DNA"/>
</dbReference>
<keyword evidence="14" id="KW-0472">Membrane</keyword>
<keyword evidence="9" id="KW-0030">Aminoacyl-tRNA synthetase</keyword>
<dbReference type="InterPro" id="IPR001412">
    <property type="entry name" value="aa-tRNA-synth_I_CS"/>
</dbReference>
<dbReference type="PANTHER" id="PTHR11946">
    <property type="entry name" value="VALYL-TRNA SYNTHETASES"/>
    <property type="match status" value="1"/>
</dbReference>
<evidence type="ECO:0000256" key="13">
    <source>
        <dbReference type="SAM" id="MobiDB-lite"/>
    </source>
</evidence>
<evidence type="ECO:0000256" key="9">
    <source>
        <dbReference type="ARBA" id="ARBA00023146"/>
    </source>
</evidence>
<keyword evidence="14" id="KW-0812">Transmembrane</keyword>
<dbReference type="InterPro" id="IPR014729">
    <property type="entry name" value="Rossmann-like_a/b/a_fold"/>
</dbReference>
<feature type="region of interest" description="Disordered" evidence="13">
    <location>
        <begin position="26"/>
        <end position="69"/>
    </location>
</feature>
<keyword evidence="18" id="KW-1185">Reference proteome</keyword>
<dbReference type="Proteomes" id="UP000188533">
    <property type="component" value="Unassembled WGS sequence"/>
</dbReference>
<dbReference type="Gene3D" id="3.90.740.10">
    <property type="entry name" value="Valyl/Leucyl/Isoleucyl-tRNA synthetase, editing domain"/>
    <property type="match status" value="1"/>
</dbReference>
<evidence type="ECO:0000256" key="12">
    <source>
        <dbReference type="ARBA" id="ARBA00047552"/>
    </source>
</evidence>
<dbReference type="CDD" id="cd07962">
    <property type="entry name" value="Anticodon_Ia_Val"/>
    <property type="match status" value="1"/>
</dbReference>
<feature type="domain" description="Aminoacyl-tRNA synthetase class Ia" evidence="15">
    <location>
        <begin position="83"/>
        <end position="667"/>
    </location>
</feature>
<reference evidence="17 18" key="1">
    <citation type="submission" date="2016-08" db="EMBL/GenBank/DDBJ databases">
        <authorList>
            <consortium name="Lentinula edodes genome sequencing consortium"/>
            <person name="Sakamoto Y."/>
            <person name="Nakade K."/>
            <person name="Sato S."/>
            <person name="Yoshida Y."/>
            <person name="Miyazaki K."/>
            <person name="Natsume S."/>
            <person name="Konno N."/>
        </authorList>
    </citation>
    <scope>NUCLEOTIDE SEQUENCE [LARGE SCALE GENOMIC DNA]</scope>
    <source>
        <strain evidence="17 18">NBRC 111202</strain>
    </source>
</reference>
<evidence type="ECO:0000256" key="7">
    <source>
        <dbReference type="ARBA" id="ARBA00022840"/>
    </source>
</evidence>
<dbReference type="InterPro" id="IPR037118">
    <property type="entry name" value="Val-tRNA_synth_C_sf"/>
</dbReference>
<comment type="caution">
    <text evidence="17">The sequence shown here is derived from an EMBL/GenBank/DDBJ whole genome shotgun (WGS) entry which is preliminary data.</text>
</comment>
<feature type="transmembrane region" description="Helical" evidence="14">
    <location>
        <begin position="1306"/>
        <end position="1330"/>
    </location>
</feature>
<feature type="region of interest" description="Disordered" evidence="13">
    <location>
        <begin position="1474"/>
        <end position="1512"/>
    </location>
</feature>
<keyword evidence="14" id="KW-1133">Transmembrane helix</keyword>
<dbReference type="PANTHER" id="PTHR11946:SF109">
    <property type="entry name" value="VALINE--TRNA LIGASE"/>
    <property type="match status" value="1"/>
</dbReference>
<gene>
    <name evidence="17" type="ORF">LENED_009528</name>
</gene>
<dbReference type="GO" id="GO:0002161">
    <property type="term" value="F:aminoacyl-tRNA deacylase activity"/>
    <property type="evidence" value="ECO:0007669"/>
    <property type="project" value="InterPro"/>
</dbReference>
<comment type="subcellular location">
    <subcellularLocation>
        <location evidence="1">Mitochondrion</location>
    </subcellularLocation>
</comment>
<dbReference type="InterPro" id="IPR002300">
    <property type="entry name" value="aa-tRNA-synth_Ia"/>
</dbReference>
<dbReference type="GO" id="GO:0005524">
    <property type="term" value="F:ATP binding"/>
    <property type="evidence" value="ECO:0007669"/>
    <property type="project" value="UniProtKB-KW"/>
</dbReference>
<feature type="compositionally biased region" description="Low complexity" evidence="13">
    <location>
        <begin position="26"/>
        <end position="38"/>
    </location>
</feature>
<dbReference type="FunFam" id="3.90.740.10:FF:000005">
    <property type="entry name" value="Valine--tRNA ligase, mitochondrial"/>
    <property type="match status" value="1"/>
</dbReference>
<dbReference type="FunFam" id="3.40.50.620:FF:000078">
    <property type="entry name" value="Valine--tRNA ligase, mitochondrial"/>
    <property type="match status" value="1"/>
</dbReference>
<dbReference type="SUPFAM" id="SSF47323">
    <property type="entry name" value="Anticodon-binding domain of a subclass of class I aminoacyl-tRNA synthetases"/>
    <property type="match status" value="1"/>
</dbReference>
<accession>A0A1Q3EK35</accession>
<dbReference type="InterPro" id="IPR009008">
    <property type="entry name" value="Val/Leu/Ile-tRNA-synth_edit"/>
</dbReference>
<dbReference type="NCBIfam" id="NF004349">
    <property type="entry name" value="PRK05729.1"/>
    <property type="match status" value="1"/>
</dbReference>
<name>A0A1Q3EK35_LENED</name>
<dbReference type="Pfam" id="PF00133">
    <property type="entry name" value="tRNA-synt_1"/>
    <property type="match status" value="1"/>
</dbReference>
<dbReference type="Gene3D" id="1.10.730.10">
    <property type="entry name" value="Isoleucyl-tRNA Synthetase, Domain 1"/>
    <property type="match status" value="1"/>
</dbReference>
<dbReference type="InterPro" id="IPR002303">
    <property type="entry name" value="Valyl-tRNA_ligase"/>
</dbReference>
<comment type="catalytic activity">
    <reaction evidence="12">
        <text>tRNA(Val) + L-valine + ATP = L-valyl-tRNA(Val) + AMP + diphosphate</text>
        <dbReference type="Rhea" id="RHEA:10704"/>
        <dbReference type="Rhea" id="RHEA-COMP:9672"/>
        <dbReference type="Rhea" id="RHEA-COMP:9708"/>
        <dbReference type="ChEBI" id="CHEBI:30616"/>
        <dbReference type="ChEBI" id="CHEBI:33019"/>
        <dbReference type="ChEBI" id="CHEBI:57762"/>
        <dbReference type="ChEBI" id="CHEBI:78442"/>
        <dbReference type="ChEBI" id="CHEBI:78537"/>
        <dbReference type="ChEBI" id="CHEBI:456215"/>
        <dbReference type="EC" id="6.1.1.9"/>
    </reaction>
</comment>
<dbReference type="Gene3D" id="1.10.287.380">
    <property type="entry name" value="Valyl-tRNA synthetase, C-terminal domain"/>
    <property type="match status" value="1"/>
</dbReference>
<evidence type="ECO:0000256" key="5">
    <source>
        <dbReference type="ARBA" id="ARBA00022598"/>
    </source>
</evidence>
<feature type="compositionally biased region" description="Basic and acidic residues" evidence="13">
    <location>
        <begin position="41"/>
        <end position="51"/>
    </location>
</feature>
<evidence type="ECO:0000256" key="10">
    <source>
        <dbReference type="ARBA" id="ARBA00029936"/>
    </source>
</evidence>
<comment type="similarity">
    <text evidence="2">Belongs to the class-I aminoacyl-tRNA synthetase family.</text>
</comment>
<keyword evidence="4" id="KW-0963">Cytoplasm</keyword>
<evidence type="ECO:0000256" key="14">
    <source>
        <dbReference type="SAM" id="Phobius"/>
    </source>
</evidence>
<dbReference type="CDD" id="cd00817">
    <property type="entry name" value="ValRS_core"/>
    <property type="match status" value="1"/>
</dbReference>
<dbReference type="InterPro" id="IPR033705">
    <property type="entry name" value="Anticodon_Ia_Val"/>
</dbReference>
<dbReference type="PROSITE" id="PS00178">
    <property type="entry name" value="AA_TRNA_LIGASE_I"/>
    <property type="match status" value="1"/>
</dbReference>
<evidence type="ECO:0000256" key="3">
    <source>
        <dbReference type="ARBA" id="ARBA00013169"/>
    </source>
</evidence>
<evidence type="ECO:0000313" key="17">
    <source>
        <dbReference type="EMBL" id="GAW07529.1"/>
    </source>
</evidence>
<dbReference type="SUPFAM" id="SSF52374">
    <property type="entry name" value="Nucleotidylyl transferase"/>
    <property type="match status" value="1"/>
</dbReference>
<dbReference type="Pfam" id="PF08264">
    <property type="entry name" value="Anticodon_1"/>
    <property type="match status" value="1"/>
</dbReference>
<evidence type="ECO:0000256" key="2">
    <source>
        <dbReference type="ARBA" id="ARBA00005594"/>
    </source>
</evidence>
<dbReference type="InterPro" id="IPR013155">
    <property type="entry name" value="M/V/L/I-tRNA-synth_anticd-bd"/>
</dbReference>
<dbReference type="FunFam" id="1.10.730.10:FF:000009">
    <property type="entry name" value="Valine--tRNA ligase, mitochondrial"/>
    <property type="match status" value="1"/>
</dbReference>
<reference evidence="17 18" key="2">
    <citation type="submission" date="2017-02" db="EMBL/GenBank/DDBJ databases">
        <title>A genome survey and senescence transcriptome analysis in Lentinula edodes.</title>
        <authorList>
            <person name="Sakamoto Y."/>
            <person name="Nakade K."/>
            <person name="Sato S."/>
            <person name="Yoshida Y."/>
            <person name="Miyazaki K."/>
            <person name="Natsume S."/>
            <person name="Konno N."/>
        </authorList>
    </citation>
    <scope>NUCLEOTIDE SEQUENCE [LARGE SCALE GENOMIC DNA]</scope>
    <source>
        <strain evidence="17 18">NBRC 111202</strain>
    </source>
</reference>
<organism evidence="17 18">
    <name type="scientific">Lentinula edodes</name>
    <name type="common">Shiitake mushroom</name>
    <name type="synonym">Lentinus edodes</name>
    <dbReference type="NCBI Taxonomy" id="5353"/>
    <lineage>
        <taxon>Eukaryota</taxon>
        <taxon>Fungi</taxon>
        <taxon>Dikarya</taxon>
        <taxon>Basidiomycota</taxon>
        <taxon>Agaricomycotina</taxon>
        <taxon>Agaricomycetes</taxon>
        <taxon>Agaricomycetidae</taxon>
        <taxon>Agaricales</taxon>
        <taxon>Marasmiineae</taxon>
        <taxon>Omphalotaceae</taxon>
        <taxon>Lentinula</taxon>
    </lineage>
</organism>
<keyword evidence="8" id="KW-0648">Protein biosynthesis</keyword>
<evidence type="ECO:0000256" key="6">
    <source>
        <dbReference type="ARBA" id="ARBA00022741"/>
    </source>
</evidence>
<evidence type="ECO:0000259" key="16">
    <source>
        <dbReference type="Pfam" id="PF08264"/>
    </source>
</evidence>
<feature type="domain" description="Methionyl/Valyl/Leucyl/Isoleucyl-tRNA synthetase anticodon-binding" evidence="16">
    <location>
        <begin position="713"/>
        <end position="856"/>
    </location>
</feature>